<evidence type="ECO:0000313" key="4">
    <source>
        <dbReference type="Proteomes" id="UP000006729"/>
    </source>
</evidence>
<evidence type="ECO:0000313" key="3">
    <source>
        <dbReference type="EMBL" id="PNT50010.1"/>
    </source>
</evidence>
<evidence type="ECO:0000256" key="1">
    <source>
        <dbReference type="ARBA" id="ARBA00022679"/>
    </source>
</evidence>
<feature type="transmembrane region" description="Helical" evidence="2">
    <location>
        <begin position="30"/>
        <end position="52"/>
    </location>
</feature>
<dbReference type="Proteomes" id="UP000006729">
    <property type="component" value="Chromosome 2"/>
</dbReference>
<dbReference type="eggNOG" id="KOG1192">
    <property type="taxonomic scope" value="Eukaryota"/>
</dbReference>
<dbReference type="HOGENOM" id="CLU_001724_1_1_1"/>
<reference evidence="3 4" key="1">
    <citation type="journal article" date="2006" name="Science">
        <title>The genome of black cottonwood, Populus trichocarpa (Torr. &amp; Gray).</title>
        <authorList>
            <person name="Tuskan G.A."/>
            <person name="Difazio S."/>
            <person name="Jansson S."/>
            <person name="Bohlmann J."/>
            <person name="Grigoriev I."/>
            <person name="Hellsten U."/>
            <person name="Putnam N."/>
            <person name="Ralph S."/>
            <person name="Rombauts S."/>
            <person name="Salamov A."/>
            <person name="Schein J."/>
            <person name="Sterck L."/>
            <person name="Aerts A."/>
            <person name="Bhalerao R.R."/>
            <person name="Bhalerao R.P."/>
            <person name="Blaudez D."/>
            <person name="Boerjan W."/>
            <person name="Brun A."/>
            <person name="Brunner A."/>
            <person name="Busov V."/>
            <person name="Campbell M."/>
            <person name="Carlson J."/>
            <person name="Chalot M."/>
            <person name="Chapman J."/>
            <person name="Chen G.L."/>
            <person name="Cooper D."/>
            <person name="Coutinho P.M."/>
            <person name="Couturier J."/>
            <person name="Covert S."/>
            <person name="Cronk Q."/>
            <person name="Cunningham R."/>
            <person name="Davis J."/>
            <person name="Degroeve S."/>
            <person name="Dejardin A."/>
            <person name="Depamphilis C."/>
            <person name="Detter J."/>
            <person name="Dirks B."/>
            <person name="Dubchak I."/>
            <person name="Duplessis S."/>
            <person name="Ehlting J."/>
            <person name="Ellis B."/>
            <person name="Gendler K."/>
            <person name="Goodstein D."/>
            <person name="Gribskov M."/>
            <person name="Grimwood J."/>
            <person name="Groover A."/>
            <person name="Gunter L."/>
            <person name="Hamberger B."/>
            <person name="Heinze B."/>
            <person name="Helariutta Y."/>
            <person name="Henrissat B."/>
            <person name="Holligan D."/>
            <person name="Holt R."/>
            <person name="Huang W."/>
            <person name="Islam-Faridi N."/>
            <person name="Jones S."/>
            <person name="Jones-Rhoades M."/>
            <person name="Jorgensen R."/>
            <person name="Joshi C."/>
            <person name="Kangasjarvi J."/>
            <person name="Karlsson J."/>
            <person name="Kelleher C."/>
            <person name="Kirkpatrick R."/>
            <person name="Kirst M."/>
            <person name="Kohler A."/>
            <person name="Kalluri U."/>
            <person name="Larimer F."/>
            <person name="Leebens-Mack J."/>
            <person name="Leple J.C."/>
            <person name="Locascio P."/>
            <person name="Lou Y."/>
            <person name="Lucas S."/>
            <person name="Martin F."/>
            <person name="Montanini B."/>
            <person name="Napoli C."/>
            <person name="Nelson D.R."/>
            <person name="Nelson C."/>
            <person name="Nieminen K."/>
            <person name="Nilsson O."/>
            <person name="Pereda V."/>
            <person name="Peter G."/>
            <person name="Philippe R."/>
            <person name="Pilate G."/>
            <person name="Poliakov A."/>
            <person name="Razumovskaya J."/>
            <person name="Richardson P."/>
            <person name="Rinaldi C."/>
            <person name="Ritland K."/>
            <person name="Rouze P."/>
            <person name="Ryaboy D."/>
            <person name="Schmutz J."/>
            <person name="Schrader J."/>
            <person name="Segerman B."/>
            <person name="Shin H."/>
            <person name="Siddiqui A."/>
            <person name="Sterky F."/>
            <person name="Terry A."/>
            <person name="Tsai C.J."/>
            <person name="Uberbacher E."/>
            <person name="Unneberg P."/>
            <person name="Vahala J."/>
            <person name="Wall K."/>
            <person name="Wessler S."/>
            <person name="Yang G."/>
            <person name="Yin T."/>
            <person name="Douglas C."/>
            <person name="Marra M."/>
            <person name="Sandberg G."/>
            <person name="Van de Peer Y."/>
            <person name="Rokhsar D."/>
        </authorList>
    </citation>
    <scope>NUCLEOTIDE SEQUENCE [LARGE SCALE GENOMIC DNA]</scope>
    <source>
        <strain evidence="4">cv. Nisqually</strain>
    </source>
</reference>
<keyword evidence="4" id="KW-1185">Reference proteome</keyword>
<gene>
    <name evidence="3" type="ORF">POPTR_002G162200</name>
</gene>
<keyword evidence="2" id="KW-1133">Transmembrane helix</keyword>
<dbReference type="AlphaFoldDB" id="U5GLJ3"/>
<dbReference type="GO" id="GO:0035251">
    <property type="term" value="F:UDP-glucosyltransferase activity"/>
    <property type="evidence" value="ECO:0007669"/>
    <property type="project" value="InterPro"/>
</dbReference>
<sequence length="91" mass="10490">WAPQLKVLAYLLIGGLINHVGWSYVIKTLHHGHCLIVLPLVLYQGINVRFLVERDLVIKIDMKDNSSFTRHDMAKSLRIAMLLEEENQLRA</sequence>
<proteinExistence type="predicted"/>
<dbReference type="InterPro" id="IPR050481">
    <property type="entry name" value="UDP-glycosyltransf_plant"/>
</dbReference>
<accession>U5GLJ3</accession>
<dbReference type="InterPro" id="IPR002213">
    <property type="entry name" value="UDP_glucos_trans"/>
</dbReference>
<dbReference type="Gene3D" id="3.40.50.2000">
    <property type="entry name" value="Glycogen Phosphorylase B"/>
    <property type="match status" value="1"/>
</dbReference>
<feature type="transmembrane region" description="Helical" evidence="2">
    <location>
        <begin position="7"/>
        <end position="24"/>
    </location>
</feature>
<evidence type="ECO:0000256" key="2">
    <source>
        <dbReference type="SAM" id="Phobius"/>
    </source>
</evidence>
<dbReference type="InParanoid" id="U5GLJ3"/>
<protein>
    <submittedName>
        <fullName evidence="3">Uncharacterized protein</fullName>
    </submittedName>
</protein>
<dbReference type="PANTHER" id="PTHR48049">
    <property type="entry name" value="GLYCOSYLTRANSFERASE"/>
    <property type="match status" value="1"/>
</dbReference>
<keyword evidence="2" id="KW-0812">Transmembrane</keyword>
<organism evidence="3 4">
    <name type="scientific">Populus trichocarpa</name>
    <name type="common">Western balsam poplar</name>
    <name type="synonym">Populus balsamifera subsp. trichocarpa</name>
    <dbReference type="NCBI Taxonomy" id="3694"/>
    <lineage>
        <taxon>Eukaryota</taxon>
        <taxon>Viridiplantae</taxon>
        <taxon>Streptophyta</taxon>
        <taxon>Embryophyta</taxon>
        <taxon>Tracheophyta</taxon>
        <taxon>Spermatophyta</taxon>
        <taxon>Magnoliopsida</taxon>
        <taxon>eudicotyledons</taxon>
        <taxon>Gunneridae</taxon>
        <taxon>Pentapetalae</taxon>
        <taxon>rosids</taxon>
        <taxon>fabids</taxon>
        <taxon>Malpighiales</taxon>
        <taxon>Salicaceae</taxon>
        <taxon>Saliceae</taxon>
        <taxon>Populus</taxon>
    </lineage>
</organism>
<feature type="non-terminal residue" evidence="3">
    <location>
        <position position="1"/>
    </location>
</feature>
<keyword evidence="1" id="KW-0808">Transferase</keyword>
<dbReference type="PANTHER" id="PTHR48049:SF98">
    <property type="entry name" value="GLYCOSYLTRANSFERASE"/>
    <property type="match status" value="1"/>
</dbReference>
<dbReference type="EMBL" id="CM009291">
    <property type="protein sequence ID" value="PNT50010.1"/>
    <property type="molecule type" value="Genomic_DNA"/>
</dbReference>
<dbReference type="STRING" id="3694.U5GLJ3"/>
<dbReference type="Pfam" id="PF00201">
    <property type="entry name" value="UDPGT"/>
    <property type="match status" value="1"/>
</dbReference>
<dbReference type="SUPFAM" id="SSF53756">
    <property type="entry name" value="UDP-Glycosyltransferase/glycogen phosphorylase"/>
    <property type="match status" value="1"/>
</dbReference>
<name>U5GLJ3_POPTR</name>
<keyword evidence="2" id="KW-0472">Membrane</keyword>